<feature type="compositionally biased region" description="Basic and acidic residues" evidence="1">
    <location>
        <begin position="115"/>
        <end position="143"/>
    </location>
</feature>
<feature type="region of interest" description="Disordered" evidence="1">
    <location>
        <begin position="109"/>
        <end position="204"/>
    </location>
</feature>
<protein>
    <submittedName>
        <fullName evidence="2">Uncharacterized protein</fullName>
    </submittedName>
</protein>
<dbReference type="Proteomes" id="UP001465976">
    <property type="component" value="Unassembled WGS sequence"/>
</dbReference>
<accession>A0ABR3EKX5</accession>
<dbReference type="EMBL" id="JBAHYK010003404">
    <property type="protein sequence ID" value="KAL0563544.1"/>
    <property type="molecule type" value="Genomic_DNA"/>
</dbReference>
<feature type="compositionally biased region" description="Polar residues" evidence="1">
    <location>
        <begin position="154"/>
        <end position="200"/>
    </location>
</feature>
<evidence type="ECO:0000313" key="3">
    <source>
        <dbReference type="Proteomes" id="UP001465976"/>
    </source>
</evidence>
<reference evidence="2 3" key="1">
    <citation type="submission" date="2024-02" db="EMBL/GenBank/DDBJ databases">
        <title>A draft genome for the cacao thread blight pathogen Marasmius crinis-equi.</title>
        <authorList>
            <person name="Cohen S.P."/>
            <person name="Baruah I.K."/>
            <person name="Amoako-Attah I."/>
            <person name="Bukari Y."/>
            <person name="Meinhardt L.W."/>
            <person name="Bailey B.A."/>
        </authorList>
    </citation>
    <scope>NUCLEOTIDE SEQUENCE [LARGE SCALE GENOMIC DNA]</scope>
    <source>
        <strain evidence="2 3">GH-76</strain>
    </source>
</reference>
<evidence type="ECO:0000256" key="1">
    <source>
        <dbReference type="SAM" id="MobiDB-lite"/>
    </source>
</evidence>
<comment type="caution">
    <text evidence="2">The sequence shown here is derived from an EMBL/GenBank/DDBJ whole genome shotgun (WGS) entry which is preliminary data.</text>
</comment>
<name>A0ABR3EKX5_9AGAR</name>
<evidence type="ECO:0000313" key="2">
    <source>
        <dbReference type="EMBL" id="KAL0563544.1"/>
    </source>
</evidence>
<sequence length="322" mass="36332">MDIDEGELRLGYKFIGDRISDKPLTLETELEYETAINETLLKMAWARCREIEIDLFDLNQRVSSTSSTLHWRGGLKRNADQMTNNQDDADVPSSTITYRNLLAKTKYNKHPGRHCHVDKEGNHDSNDATLERPPHHEDFDYKPAKRAKRPASGNDPTINVYTTVNVPPYATTSGGENQHAASSSSNGGRCSEDGNSQPSSAVVRRPLEVRTVRTTANLNQLIDLTTESNDNIVIYPTVRELLFDLNNIYPSTNFLRHHDALASNGFPSVVNLPGCWWDRMFTCWLDIPFDDVEKILAHAKVLIERAEKGISPAVKVEDEQRK</sequence>
<keyword evidence="3" id="KW-1185">Reference proteome</keyword>
<organism evidence="2 3">
    <name type="scientific">Marasmius crinis-equi</name>
    <dbReference type="NCBI Taxonomy" id="585013"/>
    <lineage>
        <taxon>Eukaryota</taxon>
        <taxon>Fungi</taxon>
        <taxon>Dikarya</taxon>
        <taxon>Basidiomycota</taxon>
        <taxon>Agaricomycotina</taxon>
        <taxon>Agaricomycetes</taxon>
        <taxon>Agaricomycetidae</taxon>
        <taxon>Agaricales</taxon>
        <taxon>Marasmiineae</taxon>
        <taxon>Marasmiaceae</taxon>
        <taxon>Marasmius</taxon>
    </lineage>
</organism>
<gene>
    <name evidence="2" type="ORF">V5O48_018522</name>
</gene>
<proteinExistence type="predicted"/>